<dbReference type="AlphaFoldDB" id="A0A9P5MKT2"/>
<dbReference type="Proteomes" id="UP000759537">
    <property type="component" value="Unassembled WGS sequence"/>
</dbReference>
<sequence length="263" mass="28555">MSDHTGCCVLPDFSRVTAGIRDTLVLNIDGHAQMWHSGEWPEWPGRVGAESGRTHLCAPRNFVGVAASAQNRNVDELGTCSLGILTLSPKGLLLDEQKRAAQWISQGFGGGAPNKLEANAGLFGSENPDYKLEFFEWIICVISDTAGVDTTRMSLYKSLQLCCCVQMGFACINDIKVKDGTRLDMIRHSIPWPSAQEIVGSSTDGKGVHGAEWDGGGTDGNVETCENGGRTLMNGSSPFVGAAEQWLSTEKKEFILLERTTWW</sequence>
<comment type="caution">
    <text evidence="2">The sequence shown here is derived from an EMBL/GenBank/DDBJ whole genome shotgun (WGS) entry which is preliminary data.</text>
</comment>
<name>A0A9P5MKT2_9AGAM</name>
<evidence type="ECO:0000313" key="2">
    <source>
        <dbReference type="EMBL" id="KAF8465462.1"/>
    </source>
</evidence>
<organism evidence="2 3">
    <name type="scientific">Russula ochroleuca</name>
    <dbReference type="NCBI Taxonomy" id="152965"/>
    <lineage>
        <taxon>Eukaryota</taxon>
        <taxon>Fungi</taxon>
        <taxon>Dikarya</taxon>
        <taxon>Basidiomycota</taxon>
        <taxon>Agaricomycotina</taxon>
        <taxon>Agaricomycetes</taxon>
        <taxon>Russulales</taxon>
        <taxon>Russulaceae</taxon>
        <taxon>Russula</taxon>
    </lineage>
</organism>
<proteinExistence type="predicted"/>
<evidence type="ECO:0000313" key="3">
    <source>
        <dbReference type="Proteomes" id="UP000759537"/>
    </source>
</evidence>
<accession>A0A9P5MKT2</accession>
<evidence type="ECO:0000256" key="1">
    <source>
        <dbReference type="SAM" id="MobiDB-lite"/>
    </source>
</evidence>
<reference evidence="2" key="1">
    <citation type="submission" date="2019-10" db="EMBL/GenBank/DDBJ databases">
        <authorList>
            <consortium name="DOE Joint Genome Institute"/>
            <person name="Kuo A."/>
            <person name="Miyauchi S."/>
            <person name="Kiss E."/>
            <person name="Drula E."/>
            <person name="Kohler A."/>
            <person name="Sanchez-Garcia M."/>
            <person name="Andreopoulos B."/>
            <person name="Barry K.W."/>
            <person name="Bonito G."/>
            <person name="Buee M."/>
            <person name="Carver A."/>
            <person name="Chen C."/>
            <person name="Cichocki N."/>
            <person name="Clum A."/>
            <person name="Culley D."/>
            <person name="Crous P.W."/>
            <person name="Fauchery L."/>
            <person name="Girlanda M."/>
            <person name="Hayes R."/>
            <person name="Keri Z."/>
            <person name="LaButti K."/>
            <person name="Lipzen A."/>
            <person name="Lombard V."/>
            <person name="Magnuson J."/>
            <person name="Maillard F."/>
            <person name="Morin E."/>
            <person name="Murat C."/>
            <person name="Nolan M."/>
            <person name="Ohm R."/>
            <person name="Pangilinan J."/>
            <person name="Pereira M."/>
            <person name="Perotto S."/>
            <person name="Peter M."/>
            <person name="Riley R."/>
            <person name="Sitrit Y."/>
            <person name="Stielow B."/>
            <person name="Szollosi G."/>
            <person name="Zifcakova L."/>
            <person name="Stursova M."/>
            <person name="Spatafora J.W."/>
            <person name="Tedersoo L."/>
            <person name="Vaario L.-M."/>
            <person name="Yamada A."/>
            <person name="Yan M."/>
            <person name="Wang P."/>
            <person name="Xu J."/>
            <person name="Bruns T."/>
            <person name="Baldrian P."/>
            <person name="Vilgalys R."/>
            <person name="Henrissat B."/>
            <person name="Grigoriev I.V."/>
            <person name="Hibbett D."/>
            <person name="Nagy L.G."/>
            <person name="Martin F.M."/>
        </authorList>
    </citation>
    <scope>NUCLEOTIDE SEQUENCE</scope>
    <source>
        <strain evidence="2">Prilba</strain>
    </source>
</reference>
<dbReference type="EMBL" id="WHVB01000047">
    <property type="protein sequence ID" value="KAF8465462.1"/>
    <property type="molecule type" value="Genomic_DNA"/>
</dbReference>
<feature type="region of interest" description="Disordered" evidence="1">
    <location>
        <begin position="201"/>
        <end position="220"/>
    </location>
</feature>
<protein>
    <submittedName>
        <fullName evidence="2">Uncharacterized protein</fullName>
    </submittedName>
</protein>
<gene>
    <name evidence="2" type="ORF">DFH94DRAFT_686385</name>
</gene>
<keyword evidence="3" id="KW-1185">Reference proteome</keyword>
<reference evidence="2" key="2">
    <citation type="journal article" date="2020" name="Nat. Commun.">
        <title>Large-scale genome sequencing of mycorrhizal fungi provides insights into the early evolution of symbiotic traits.</title>
        <authorList>
            <person name="Miyauchi S."/>
            <person name="Kiss E."/>
            <person name="Kuo A."/>
            <person name="Drula E."/>
            <person name="Kohler A."/>
            <person name="Sanchez-Garcia M."/>
            <person name="Morin E."/>
            <person name="Andreopoulos B."/>
            <person name="Barry K.W."/>
            <person name="Bonito G."/>
            <person name="Buee M."/>
            <person name="Carver A."/>
            <person name="Chen C."/>
            <person name="Cichocki N."/>
            <person name="Clum A."/>
            <person name="Culley D."/>
            <person name="Crous P.W."/>
            <person name="Fauchery L."/>
            <person name="Girlanda M."/>
            <person name="Hayes R.D."/>
            <person name="Keri Z."/>
            <person name="LaButti K."/>
            <person name="Lipzen A."/>
            <person name="Lombard V."/>
            <person name="Magnuson J."/>
            <person name="Maillard F."/>
            <person name="Murat C."/>
            <person name="Nolan M."/>
            <person name="Ohm R.A."/>
            <person name="Pangilinan J."/>
            <person name="Pereira M.F."/>
            <person name="Perotto S."/>
            <person name="Peter M."/>
            <person name="Pfister S."/>
            <person name="Riley R."/>
            <person name="Sitrit Y."/>
            <person name="Stielow J.B."/>
            <person name="Szollosi G."/>
            <person name="Zifcakova L."/>
            <person name="Stursova M."/>
            <person name="Spatafora J.W."/>
            <person name="Tedersoo L."/>
            <person name="Vaario L.M."/>
            <person name="Yamada A."/>
            <person name="Yan M."/>
            <person name="Wang P."/>
            <person name="Xu J."/>
            <person name="Bruns T."/>
            <person name="Baldrian P."/>
            <person name="Vilgalys R."/>
            <person name="Dunand C."/>
            <person name="Henrissat B."/>
            <person name="Grigoriev I.V."/>
            <person name="Hibbett D."/>
            <person name="Nagy L.G."/>
            <person name="Martin F.M."/>
        </authorList>
    </citation>
    <scope>NUCLEOTIDE SEQUENCE</scope>
    <source>
        <strain evidence="2">Prilba</strain>
    </source>
</reference>